<accession>A0A0H4QJI4</accession>
<protein>
    <submittedName>
        <fullName evidence="2">Uncharacterized protein</fullName>
    </submittedName>
</protein>
<dbReference type="KEGG" id="lgn:ABM34_06400"/>
<dbReference type="EMBL" id="CP012034">
    <property type="protein sequence ID" value="AKP67201.1"/>
    <property type="molecule type" value="Genomic_DNA"/>
</dbReference>
<organism evidence="2 3">
    <name type="scientific">Companilactobacillus ginsenosidimutans</name>
    <dbReference type="NCBI Taxonomy" id="1007676"/>
    <lineage>
        <taxon>Bacteria</taxon>
        <taxon>Bacillati</taxon>
        <taxon>Bacillota</taxon>
        <taxon>Bacilli</taxon>
        <taxon>Lactobacillales</taxon>
        <taxon>Lactobacillaceae</taxon>
        <taxon>Companilactobacillus</taxon>
    </lineage>
</organism>
<sequence length="75" mass="8361">MNKKRIKKSEGSKTHDTSGITPEMIGQLILVDADGSVSIVPDDVNIFKDEEFIRTHRSKQTEATRGGFVGKEISW</sequence>
<evidence type="ECO:0000256" key="1">
    <source>
        <dbReference type="SAM" id="MobiDB-lite"/>
    </source>
</evidence>
<proteinExistence type="predicted"/>
<name>A0A0H4QJI4_9LACO</name>
<evidence type="ECO:0000313" key="2">
    <source>
        <dbReference type="EMBL" id="AKP67201.1"/>
    </source>
</evidence>
<gene>
    <name evidence="2" type="ORF">ABM34_06400</name>
</gene>
<keyword evidence="3" id="KW-1185">Reference proteome</keyword>
<dbReference type="RefSeq" id="WP_048704353.1">
    <property type="nucleotide sequence ID" value="NZ_CP012034.1"/>
</dbReference>
<reference evidence="3" key="1">
    <citation type="submission" date="2015-07" db="EMBL/GenBank/DDBJ databases">
        <title>Lactobacillus ginsenosidimutans/EMML 3141/ whole genome sequencing.</title>
        <authorList>
            <person name="Kim M.K."/>
            <person name="Im W.-T."/>
            <person name="Srinivasan S."/>
            <person name="Lee J.-J."/>
        </authorList>
    </citation>
    <scope>NUCLEOTIDE SEQUENCE [LARGE SCALE GENOMIC DNA]</scope>
    <source>
        <strain evidence="3">EMML 3041</strain>
    </source>
</reference>
<dbReference type="AlphaFoldDB" id="A0A0H4QJI4"/>
<evidence type="ECO:0000313" key="3">
    <source>
        <dbReference type="Proteomes" id="UP000036106"/>
    </source>
</evidence>
<dbReference type="Proteomes" id="UP000036106">
    <property type="component" value="Chromosome"/>
</dbReference>
<dbReference type="PATRIC" id="fig|1007676.4.peg.1272"/>
<feature type="region of interest" description="Disordered" evidence="1">
    <location>
        <begin position="1"/>
        <end position="20"/>
    </location>
</feature>